<evidence type="ECO:0000313" key="3">
    <source>
        <dbReference type="Proteomes" id="UP000053927"/>
    </source>
</evidence>
<dbReference type="GO" id="GO:0006401">
    <property type="term" value="P:RNA catabolic process"/>
    <property type="evidence" value="ECO:0007669"/>
    <property type="project" value="InterPro"/>
</dbReference>
<dbReference type="EMBL" id="JH687398">
    <property type="protein sequence ID" value="EIM80329.1"/>
    <property type="molecule type" value="Genomic_DNA"/>
</dbReference>
<dbReference type="GeneID" id="18804117"/>
<feature type="region of interest" description="Disordered" evidence="1">
    <location>
        <begin position="55"/>
        <end position="108"/>
    </location>
</feature>
<dbReference type="GO" id="GO:0032299">
    <property type="term" value="C:ribonuclease H2 complex"/>
    <property type="evidence" value="ECO:0007669"/>
    <property type="project" value="InterPro"/>
</dbReference>
<dbReference type="RefSeq" id="XP_007310469.1">
    <property type="nucleotide sequence ID" value="XM_007310407.1"/>
</dbReference>
<accession>R7RYC2</accession>
<dbReference type="PANTHER" id="PTHR47204:SF1">
    <property type="entry name" value="RIBONUCLEASE H2 SUBUNIT C"/>
    <property type="match status" value="1"/>
</dbReference>
<dbReference type="InterPro" id="IPR013924">
    <property type="entry name" value="RNase_H2_suC"/>
</dbReference>
<dbReference type="AlphaFoldDB" id="R7RYC2"/>
<dbReference type="Gene3D" id="2.40.128.680">
    <property type="match status" value="1"/>
</dbReference>
<organism evidence="2 3">
    <name type="scientific">Stereum hirsutum (strain FP-91666)</name>
    <name type="common">White-rot fungus</name>
    <dbReference type="NCBI Taxonomy" id="721885"/>
    <lineage>
        <taxon>Eukaryota</taxon>
        <taxon>Fungi</taxon>
        <taxon>Dikarya</taxon>
        <taxon>Basidiomycota</taxon>
        <taxon>Agaricomycotina</taxon>
        <taxon>Agaricomycetes</taxon>
        <taxon>Russulales</taxon>
        <taxon>Stereaceae</taxon>
        <taxon>Stereum</taxon>
    </lineage>
</organism>
<evidence type="ECO:0000256" key="1">
    <source>
        <dbReference type="SAM" id="MobiDB-lite"/>
    </source>
</evidence>
<dbReference type="PANTHER" id="PTHR47204">
    <property type="entry name" value="OS02G0168900 PROTEIN"/>
    <property type="match status" value="1"/>
</dbReference>
<name>R7RYC2_STEHR</name>
<keyword evidence="3" id="KW-1185">Reference proteome</keyword>
<dbReference type="Proteomes" id="UP000053927">
    <property type="component" value="Unassembled WGS sequence"/>
</dbReference>
<dbReference type="OMA" id="SFVLWHP"/>
<feature type="compositionally biased region" description="Low complexity" evidence="1">
    <location>
        <begin position="60"/>
        <end position="99"/>
    </location>
</feature>
<dbReference type="KEGG" id="shs:STEHIDRAFT_172610"/>
<evidence type="ECO:0000313" key="2">
    <source>
        <dbReference type="EMBL" id="EIM80329.1"/>
    </source>
</evidence>
<dbReference type="OrthoDB" id="6222486at2759"/>
<proteinExistence type="predicted"/>
<protein>
    <submittedName>
        <fullName evidence="2">Uncharacterized protein</fullName>
    </submittedName>
</protein>
<dbReference type="eggNOG" id="ENOG502SBKV">
    <property type="taxonomic scope" value="Eukaryota"/>
</dbReference>
<reference evidence="3" key="1">
    <citation type="journal article" date="2012" name="Science">
        <title>The Paleozoic origin of enzymatic lignin decomposition reconstructed from 31 fungal genomes.</title>
        <authorList>
            <person name="Floudas D."/>
            <person name="Binder M."/>
            <person name="Riley R."/>
            <person name="Barry K."/>
            <person name="Blanchette R.A."/>
            <person name="Henrissat B."/>
            <person name="Martinez A.T."/>
            <person name="Otillar R."/>
            <person name="Spatafora J.W."/>
            <person name="Yadav J.S."/>
            <person name="Aerts A."/>
            <person name="Benoit I."/>
            <person name="Boyd A."/>
            <person name="Carlson A."/>
            <person name="Copeland A."/>
            <person name="Coutinho P.M."/>
            <person name="de Vries R.P."/>
            <person name="Ferreira P."/>
            <person name="Findley K."/>
            <person name="Foster B."/>
            <person name="Gaskell J."/>
            <person name="Glotzer D."/>
            <person name="Gorecki P."/>
            <person name="Heitman J."/>
            <person name="Hesse C."/>
            <person name="Hori C."/>
            <person name="Igarashi K."/>
            <person name="Jurgens J.A."/>
            <person name="Kallen N."/>
            <person name="Kersten P."/>
            <person name="Kohler A."/>
            <person name="Kuees U."/>
            <person name="Kumar T.K.A."/>
            <person name="Kuo A."/>
            <person name="LaButti K."/>
            <person name="Larrondo L.F."/>
            <person name="Lindquist E."/>
            <person name="Ling A."/>
            <person name="Lombard V."/>
            <person name="Lucas S."/>
            <person name="Lundell T."/>
            <person name="Martin R."/>
            <person name="McLaughlin D.J."/>
            <person name="Morgenstern I."/>
            <person name="Morin E."/>
            <person name="Murat C."/>
            <person name="Nagy L.G."/>
            <person name="Nolan M."/>
            <person name="Ohm R.A."/>
            <person name="Patyshakuliyeva A."/>
            <person name="Rokas A."/>
            <person name="Ruiz-Duenas F.J."/>
            <person name="Sabat G."/>
            <person name="Salamov A."/>
            <person name="Samejima M."/>
            <person name="Schmutz J."/>
            <person name="Slot J.C."/>
            <person name="St John F."/>
            <person name="Stenlid J."/>
            <person name="Sun H."/>
            <person name="Sun S."/>
            <person name="Syed K."/>
            <person name="Tsang A."/>
            <person name="Wiebenga A."/>
            <person name="Young D."/>
            <person name="Pisabarro A."/>
            <person name="Eastwood D.C."/>
            <person name="Martin F."/>
            <person name="Cullen D."/>
            <person name="Grigoriev I.V."/>
            <person name="Hibbett D.S."/>
        </authorList>
    </citation>
    <scope>NUCLEOTIDE SEQUENCE [LARGE SCALE GENOMIC DNA]</scope>
    <source>
        <strain evidence="3">FP-91666</strain>
    </source>
</reference>
<dbReference type="Pfam" id="PF08615">
    <property type="entry name" value="RNase_H2_suC"/>
    <property type="match status" value="1"/>
</dbReference>
<gene>
    <name evidence="2" type="ORF">STEHIDRAFT_172610</name>
</gene>
<sequence length="281" mass="30612">MATIIRLAPPKSSTIPKCTPNLMPFHIAHTGHAPISTYFRPKPAPVSALDASAALSPNIESETQVETQAESQTETEMETQTLTASTSASSTTVVSETNSPPDIDSTKLKLTEDSQPNVTKAEIITTVTQVVVETKPIAFRQSTIKRLSSTAKRFVASFRGRAMHGVDVELPEGYTGLILRGPPNGDVDLPVRGKAQEKGRRAKRGSKKVIEVDEEEEMDVDGGGGGEEEGTVRTLEPAGQFSSFVLWHPDFQVDEGRDEYLRTLTEWIGLAAEIHRVEEEE</sequence>